<feature type="compositionally biased region" description="Low complexity" evidence="1">
    <location>
        <begin position="80"/>
        <end position="94"/>
    </location>
</feature>
<feature type="region of interest" description="Disordered" evidence="1">
    <location>
        <begin position="77"/>
        <end position="118"/>
    </location>
</feature>
<evidence type="ECO:0000256" key="1">
    <source>
        <dbReference type="SAM" id="MobiDB-lite"/>
    </source>
</evidence>
<dbReference type="OrthoDB" id="15907at2759"/>
<evidence type="ECO:0000313" key="2">
    <source>
        <dbReference type="EMBL" id="KAF2071395.1"/>
    </source>
</evidence>
<accession>A0A8J4PNU6</accession>
<proteinExistence type="predicted"/>
<name>A0A8J4PNU6_9MYCE</name>
<dbReference type="AlphaFoldDB" id="A0A8J4PNU6"/>
<keyword evidence="3" id="KW-1185">Reference proteome</keyword>
<gene>
    <name evidence="2" type="ORF">CYY_007289</name>
</gene>
<feature type="compositionally biased region" description="Low complexity" evidence="1">
    <location>
        <begin position="104"/>
        <end position="118"/>
    </location>
</feature>
<protein>
    <submittedName>
        <fullName evidence="2">Uncharacterized protein</fullName>
    </submittedName>
</protein>
<dbReference type="Proteomes" id="UP000695562">
    <property type="component" value="Unassembled WGS sequence"/>
</dbReference>
<dbReference type="EMBL" id="AJWJ01000380">
    <property type="protein sequence ID" value="KAF2071395.1"/>
    <property type="molecule type" value="Genomic_DNA"/>
</dbReference>
<evidence type="ECO:0000313" key="3">
    <source>
        <dbReference type="Proteomes" id="UP000695562"/>
    </source>
</evidence>
<sequence>MSHSGDKEQQIQVYVRQLFTYYYNRDGISKHIDSIVGKVLNSELPLEQVPLFIESLAKVFPDVYILINKTPDHILQQAMNNNNNNNNNSQSSSSHKPQESHLKQQQQQQQQQQHSQQQQYQFYDTFTNTFNKELFKQLTIDTANAKKYVDELNIVYTGKIGDPATTQYLVKSLVDGSFSPTQAELQIKFSKEAKQHGVSLQIKQDKKKRAEEYIYELYKLYFGASFICPLDELHYYTNMIVEDPHPDYQSIEDDIKEKAIMNVQIPIKKPPQYK</sequence>
<reference evidence="2" key="1">
    <citation type="submission" date="2020-01" db="EMBL/GenBank/DDBJ databases">
        <title>Development of genomics and gene disruption for Polysphondylium violaceum indicates a role for the polyketide synthase stlB in stalk morphogenesis.</title>
        <authorList>
            <person name="Narita B."/>
            <person name="Kawabe Y."/>
            <person name="Kin K."/>
            <person name="Saito T."/>
            <person name="Gibbs R."/>
            <person name="Kuspa A."/>
            <person name="Muzny D."/>
            <person name="Queller D."/>
            <person name="Richards S."/>
            <person name="Strassman J."/>
            <person name="Sucgang R."/>
            <person name="Worley K."/>
            <person name="Schaap P."/>
        </authorList>
    </citation>
    <scope>NUCLEOTIDE SEQUENCE</scope>
    <source>
        <strain evidence="2">QSvi11</strain>
    </source>
</reference>
<organism evidence="2 3">
    <name type="scientific">Polysphondylium violaceum</name>
    <dbReference type="NCBI Taxonomy" id="133409"/>
    <lineage>
        <taxon>Eukaryota</taxon>
        <taxon>Amoebozoa</taxon>
        <taxon>Evosea</taxon>
        <taxon>Eumycetozoa</taxon>
        <taxon>Dictyostelia</taxon>
        <taxon>Dictyosteliales</taxon>
        <taxon>Dictyosteliaceae</taxon>
        <taxon>Polysphondylium</taxon>
    </lineage>
</organism>
<comment type="caution">
    <text evidence="2">The sequence shown here is derived from an EMBL/GenBank/DDBJ whole genome shotgun (WGS) entry which is preliminary data.</text>
</comment>